<reference evidence="3" key="1">
    <citation type="submission" date="2018-06" db="EMBL/GenBank/DDBJ databases">
        <authorList>
            <person name="Khan S.A."/>
        </authorList>
    </citation>
    <scope>NUCLEOTIDE SEQUENCE [LARGE SCALE GENOMIC DNA]</scope>
    <source>
        <strain evidence="3">DB-1506</strain>
    </source>
</reference>
<dbReference type="Proteomes" id="UP000249065">
    <property type="component" value="Unassembled WGS sequence"/>
</dbReference>
<accession>A0A327MC72</accession>
<evidence type="ECO:0000313" key="3">
    <source>
        <dbReference type="Proteomes" id="UP000249065"/>
    </source>
</evidence>
<dbReference type="PANTHER" id="PTHR33570">
    <property type="entry name" value="4-CARBOXYMUCONOLACTONE DECARBOXYLASE FAMILY PROTEIN"/>
    <property type="match status" value="1"/>
</dbReference>
<evidence type="ECO:0000259" key="1">
    <source>
        <dbReference type="Pfam" id="PF02627"/>
    </source>
</evidence>
<dbReference type="RefSeq" id="WP_111468425.1">
    <property type="nucleotide sequence ID" value="NZ_QLIX01000002.1"/>
</dbReference>
<feature type="domain" description="Carboxymuconolactone decarboxylase-like" evidence="1">
    <location>
        <begin position="40"/>
        <end position="121"/>
    </location>
</feature>
<protein>
    <recommendedName>
        <fullName evidence="1">Carboxymuconolactone decarboxylase-like domain-containing protein</fullName>
    </recommendedName>
</protein>
<organism evidence="2 3">
    <name type="scientific">Roseicella frigidaeris</name>
    <dbReference type="NCBI Taxonomy" id="2230885"/>
    <lineage>
        <taxon>Bacteria</taxon>
        <taxon>Pseudomonadati</taxon>
        <taxon>Pseudomonadota</taxon>
        <taxon>Alphaproteobacteria</taxon>
        <taxon>Acetobacterales</taxon>
        <taxon>Roseomonadaceae</taxon>
        <taxon>Roseicella</taxon>
    </lineage>
</organism>
<name>A0A327MC72_9PROT</name>
<dbReference type="Pfam" id="PF02627">
    <property type="entry name" value="CMD"/>
    <property type="match status" value="1"/>
</dbReference>
<dbReference type="Gene3D" id="1.20.1290.10">
    <property type="entry name" value="AhpD-like"/>
    <property type="match status" value="1"/>
</dbReference>
<dbReference type="PANTHER" id="PTHR33570:SF2">
    <property type="entry name" value="CARBOXYMUCONOLACTONE DECARBOXYLASE-LIKE DOMAIN-CONTAINING PROTEIN"/>
    <property type="match status" value="1"/>
</dbReference>
<dbReference type="AlphaFoldDB" id="A0A327MC72"/>
<dbReference type="EMBL" id="QLIX01000002">
    <property type="protein sequence ID" value="RAI60239.1"/>
    <property type="molecule type" value="Genomic_DNA"/>
</dbReference>
<dbReference type="InterPro" id="IPR003779">
    <property type="entry name" value="CMD-like"/>
</dbReference>
<dbReference type="GO" id="GO:0051920">
    <property type="term" value="F:peroxiredoxin activity"/>
    <property type="evidence" value="ECO:0007669"/>
    <property type="project" value="InterPro"/>
</dbReference>
<dbReference type="InterPro" id="IPR052512">
    <property type="entry name" value="4CMD/NDH-1_regulator"/>
</dbReference>
<evidence type="ECO:0000313" key="2">
    <source>
        <dbReference type="EMBL" id="RAI60239.1"/>
    </source>
</evidence>
<gene>
    <name evidence="2" type="ORF">DOO78_03965</name>
</gene>
<comment type="caution">
    <text evidence="2">The sequence shown here is derived from an EMBL/GenBank/DDBJ whole genome shotgun (WGS) entry which is preliminary data.</text>
</comment>
<proteinExistence type="predicted"/>
<sequence>MEKGPHYAKGREIRRQLLGERTVERMAQTVYDDPMMNKFGDYASEAVFGMLWGRPGLDLKTRALICVVSDTATHAWPELKIHLRMARNMGWTEEELSEALLHMGGYVGLPSVREGLLVARELFREMREEGEGAAP</sequence>
<dbReference type="InterPro" id="IPR029032">
    <property type="entry name" value="AhpD-like"/>
</dbReference>
<keyword evidence="3" id="KW-1185">Reference proteome</keyword>
<dbReference type="OrthoDB" id="7507676at2"/>
<dbReference type="SUPFAM" id="SSF69118">
    <property type="entry name" value="AhpD-like"/>
    <property type="match status" value="1"/>
</dbReference>